<evidence type="ECO:0000313" key="2">
    <source>
        <dbReference type="Proteomes" id="UP001642260"/>
    </source>
</evidence>
<evidence type="ECO:0000313" key="1">
    <source>
        <dbReference type="EMBL" id="CAH8389767.1"/>
    </source>
</evidence>
<reference evidence="1 2" key="1">
    <citation type="submission" date="2022-03" db="EMBL/GenBank/DDBJ databases">
        <authorList>
            <person name="Macdonald S."/>
            <person name="Ahmed S."/>
            <person name="Newling K."/>
        </authorList>
    </citation>
    <scope>NUCLEOTIDE SEQUENCE [LARGE SCALE GENOMIC DNA]</scope>
</reference>
<comment type="caution">
    <text evidence="1">The sequence shown here is derived from an EMBL/GenBank/DDBJ whole genome shotgun (WGS) entry which is preliminary data.</text>
</comment>
<gene>
    <name evidence="1" type="ORF">ERUC_LOCUS42250</name>
</gene>
<dbReference type="Proteomes" id="UP001642260">
    <property type="component" value="Unassembled WGS sequence"/>
</dbReference>
<proteinExistence type="predicted"/>
<dbReference type="EMBL" id="CAKOAT010852931">
    <property type="protein sequence ID" value="CAH8389767.1"/>
    <property type="molecule type" value="Genomic_DNA"/>
</dbReference>
<organism evidence="1 2">
    <name type="scientific">Eruca vesicaria subsp. sativa</name>
    <name type="common">Garden rocket</name>
    <name type="synonym">Eruca sativa</name>
    <dbReference type="NCBI Taxonomy" id="29727"/>
    <lineage>
        <taxon>Eukaryota</taxon>
        <taxon>Viridiplantae</taxon>
        <taxon>Streptophyta</taxon>
        <taxon>Embryophyta</taxon>
        <taxon>Tracheophyta</taxon>
        <taxon>Spermatophyta</taxon>
        <taxon>Magnoliopsida</taxon>
        <taxon>eudicotyledons</taxon>
        <taxon>Gunneridae</taxon>
        <taxon>Pentapetalae</taxon>
        <taxon>rosids</taxon>
        <taxon>malvids</taxon>
        <taxon>Brassicales</taxon>
        <taxon>Brassicaceae</taxon>
        <taxon>Brassiceae</taxon>
        <taxon>Eruca</taxon>
    </lineage>
</organism>
<name>A0ABC8M0P1_ERUVS</name>
<protein>
    <submittedName>
        <fullName evidence="1">Uncharacterized protein</fullName>
    </submittedName>
</protein>
<dbReference type="AlphaFoldDB" id="A0ABC8M0P1"/>
<sequence length="122" mass="14323">MELGDRVDLNLKRFNKFEAIDGSASWDHHFINYRCCHPSCYPVCLISNIEREWGKLHRELEKKDGSSNGVSFSFRTYNEIKDLIRGHHAEEVKHKVEKLRHDNLVKKVEKKLVSSQKKTIDS</sequence>
<accession>A0ABC8M0P1</accession>
<keyword evidence="2" id="KW-1185">Reference proteome</keyword>